<dbReference type="GO" id="GO:0045505">
    <property type="term" value="F:dynein intermediate chain binding"/>
    <property type="evidence" value="ECO:0007669"/>
    <property type="project" value="TreeGrafter"/>
</dbReference>
<comment type="similarity">
    <text evidence="1">Belongs to the dynein light chain Tctex-type family.</text>
</comment>
<dbReference type="OMA" id="IHMTIAG"/>
<dbReference type="GeneID" id="119737278"/>
<keyword evidence="4" id="KW-1185">Reference proteome</keyword>
<feature type="compositionally biased region" description="Low complexity" evidence="2">
    <location>
        <begin position="44"/>
        <end position="68"/>
    </location>
</feature>
<dbReference type="CDD" id="cd21451">
    <property type="entry name" value="DLC-like_TCTEX1D"/>
    <property type="match status" value="1"/>
</dbReference>
<dbReference type="Gene3D" id="3.30.1140.40">
    <property type="entry name" value="Tctex-1"/>
    <property type="match status" value="1"/>
</dbReference>
<sequence length="276" mass="30798">MASSKPTKVNVTRQKSPARKTPGELVRKPSSSALRNSQADRKTSVAASRKVSVASSSSSGRKVSVSSKTRGPGTLSRKTSSVSDRFSGYTGQPPSVLYRPPAASSSVVGFRQLLVTKRLARNLKLRTTQRMAERRGRSFITYSDRPRRRHLSPHQDVLLEPSYQVYPQQKFGEFRGTISGILEQMIPETLARMPYDARVCSRQAKALAGDIQERVKDLGIERYKLITVVHIGEIQQQSIRVCSRGIWDVEVDSSVTYQYQNASLYCVATVFGIYHE</sequence>
<reference evidence="3" key="1">
    <citation type="submission" date="2022-11" db="UniProtKB">
        <authorList>
            <consortium name="EnsemblMetazoa"/>
        </authorList>
    </citation>
    <scope>IDENTIFICATION</scope>
</reference>
<dbReference type="Pfam" id="PF03645">
    <property type="entry name" value="Tctex-1"/>
    <property type="match status" value="1"/>
</dbReference>
<evidence type="ECO:0000256" key="2">
    <source>
        <dbReference type="SAM" id="MobiDB-lite"/>
    </source>
</evidence>
<dbReference type="GO" id="GO:0007018">
    <property type="term" value="P:microtubule-based movement"/>
    <property type="evidence" value="ECO:0007669"/>
    <property type="project" value="TreeGrafter"/>
</dbReference>
<accession>A0A914ATN8</accession>
<evidence type="ECO:0000256" key="1">
    <source>
        <dbReference type="ARBA" id="ARBA00005361"/>
    </source>
</evidence>
<dbReference type="PANTHER" id="PTHR21255:SF65">
    <property type="entry name" value="TCTEX1 DOMAIN-CONTAINING PROTEIN 2"/>
    <property type="match status" value="1"/>
</dbReference>
<dbReference type="Proteomes" id="UP000887568">
    <property type="component" value="Unplaced"/>
</dbReference>
<dbReference type="GO" id="GO:0005737">
    <property type="term" value="C:cytoplasm"/>
    <property type="evidence" value="ECO:0007669"/>
    <property type="project" value="TreeGrafter"/>
</dbReference>
<dbReference type="InterPro" id="IPR005334">
    <property type="entry name" value="Tctex-1-like"/>
</dbReference>
<feature type="compositionally biased region" description="Polar residues" evidence="2">
    <location>
        <begin position="76"/>
        <end position="93"/>
    </location>
</feature>
<dbReference type="GO" id="GO:0005868">
    <property type="term" value="C:cytoplasmic dynein complex"/>
    <property type="evidence" value="ECO:0007669"/>
    <property type="project" value="TreeGrafter"/>
</dbReference>
<feature type="compositionally biased region" description="Polar residues" evidence="2">
    <location>
        <begin position="1"/>
        <end position="15"/>
    </location>
</feature>
<organism evidence="3 4">
    <name type="scientific">Patiria miniata</name>
    <name type="common">Bat star</name>
    <name type="synonym">Asterina miniata</name>
    <dbReference type="NCBI Taxonomy" id="46514"/>
    <lineage>
        <taxon>Eukaryota</taxon>
        <taxon>Metazoa</taxon>
        <taxon>Echinodermata</taxon>
        <taxon>Eleutherozoa</taxon>
        <taxon>Asterozoa</taxon>
        <taxon>Asteroidea</taxon>
        <taxon>Valvatacea</taxon>
        <taxon>Valvatida</taxon>
        <taxon>Asterinidae</taxon>
        <taxon>Patiria</taxon>
    </lineage>
</organism>
<feature type="region of interest" description="Disordered" evidence="2">
    <location>
        <begin position="1"/>
        <end position="101"/>
    </location>
</feature>
<protein>
    <submittedName>
        <fullName evidence="3">Uncharacterized protein</fullName>
    </submittedName>
</protein>
<dbReference type="AlphaFoldDB" id="A0A914ATN8"/>
<dbReference type="EnsemblMetazoa" id="XM_038211492.1">
    <property type="protein sequence ID" value="XP_038067420.1"/>
    <property type="gene ID" value="LOC119737278"/>
</dbReference>
<dbReference type="InterPro" id="IPR038586">
    <property type="entry name" value="Tctex-1-like_sf"/>
</dbReference>
<dbReference type="OrthoDB" id="10260741at2759"/>
<dbReference type="RefSeq" id="XP_038067420.1">
    <property type="nucleotide sequence ID" value="XM_038211492.1"/>
</dbReference>
<dbReference type="PANTHER" id="PTHR21255">
    <property type="entry name" value="T-COMPLEX-ASSOCIATED-TESTIS-EXPRESSED 1/ DYNEIN LIGHT CHAIN"/>
    <property type="match status" value="1"/>
</dbReference>
<evidence type="ECO:0000313" key="4">
    <source>
        <dbReference type="Proteomes" id="UP000887568"/>
    </source>
</evidence>
<proteinExistence type="inferred from homology"/>
<name>A0A914ATN8_PATMI</name>
<evidence type="ECO:0000313" key="3">
    <source>
        <dbReference type="EnsemblMetazoa" id="XP_038067420.1"/>
    </source>
</evidence>